<evidence type="ECO:0000256" key="5">
    <source>
        <dbReference type="SAM" id="MobiDB-lite"/>
    </source>
</evidence>
<dbReference type="CDD" id="cd20335">
    <property type="entry name" value="BRcat_RBR"/>
    <property type="match status" value="1"/>
</dbReference>
<evidence type="ECO:0000256" key="3">
    <source>
        <dbReference type="ARBA" id="ARBA00022786"/>
    </source>
</evidence>
<sequence>MATLDKLTAQGVDPRSAAVILRAQLDDVTAVLGTTSTELRGDNQVAFELFRQNLQQSIYLLNQRHPHDTAEPVDLEHEPPLPSLRPSSEAPSTAIEENVTAVSPRGNNNETLPTGTTSTSCQLALPTSEIVPARNQNTNNFASTLSPTDALEPPCTERDSRALGVSTKRKRQIEDDEPSAILRKERLSKRARRHGDTFIHSESFMGLIANSSDDGVENTEAIVGLLPTPSQSKEVTQDDTQRIDVGSESPIVEDRHREKAIEQGPRSEMTHNHDGSQHSPTYIKQEDQHNDMSNIPSAESPGVCSYPSCVACETICIEVETAEGICKHDYCQECLENMFKSSLTDDGVFPPHCCHGPISLESVREYLTTSTIRAFERKTKEVATPNKTYCHVAVCSAWIEPENVKDDKGTCSECRKVTCTICKGATHDGDCPKDEGLQQVLALGEAQKWQRCLKCRTMVEKEYGCNHMSFVTNVGSHGGAVGVWRRLSTRQPAIQRETKRLAGVLLLIWVPSGFARLSRDQMHSTIPVEMAGRGNGG</sequence>
<feature type="compositionally biased region" description="Polar residues" evidence="5">
    <location>
        <begin position="105"/>
        <end position="120"/>
    </location>
</feature>
<feature type="region of interest" description="Disordered" evidence="5">
    <location>
        <begin position="139"/>
        <end position="175"/>
    </location>
</feature>
<comment type="caution">
    <text evidence="7">The sequence shown here is derived from an EMBL/GenBank/DDBJ whole genome shotgun (WGS) entry which is preliminary data.</text>
</comment>
<evidence type="ECO:0000256" key="1">
    <source>
        <dbReference type="ARBA" id="ARBA00022723"/>
    </source>
</evidence>
<organism evidence="7 8">
    <name type="scientific">Elsinoe australis</name>
    <dbReference type="NCBI Taxonomy" id="40998"/>
    <lineage>
        <taxon>Eukaryota</taxon>
        <taxon>Fungi</taxon>
        <taxon>Dikarya</taxon>
        <taxon>Ascomycota</taxon>
        <taxon>Pezizomycotina</taxon>
        <taxon>Dothideomycetes</taxon>
        <taxon>Dothideomycetidae</taxon>
        <taxon>Myriangiales</taxon>
        <taxon>Elsinoaceae</taxon>
        <taxon>Elsinoe</taxon>
    </lineage>
</organism>
<dbReference type="GO" id="GO:0016567">
    <property type="term" value="P:protein ubiquitination"/>
    <property type="evidence" value="ECO:0007669"/>
    <property type="project" value="InterPro"/>
</dbReference>
<evidence type="ECO:0000259" key="6">
    <source>
        <dbReference type="Pfam" id="PF01485"/>
    </source>
</evidence>
<evidence type="ECO:0000313" key="8">
    <source>
        <dbReference type="Proteomes" id="UP000308133"/>
    </source>
</evidence>
<dbReference type="AlphaFoldDB" id="A0A4U7B3J6"/>
<dbReference type="GO" id="GO:0004842">
    <property type="term" value="F:ubiquitin-protein transferase activity"/>
    <property type="evidence" value="ECO:0007669"/>
    <property type="project" value="InterPro"/>
</dbReference>
<feature type="domain" description="IBR" evidence="6">
    <location>
        <begin position="381"/>
        <end position="429"/>
    </location>
</feature>
<keyword evidence="4" id="KW-0862">Zinc</keyword>
<evidence type="ECO:0000256" key="4">
    <source>
        <dbReference type="ARBA" id="ARBA00022833"/>
    </source>
</evidence>
<feature type="region of interest" description="Disordered" evidence="5">
    <location>
        <begin position="246"/>
        <end position="282"/>
    </location>
</feature>
<protein>
    <submittedName>
        <fullName evidence="7">Putative IBR domain-containing protein 2</fullName>
    </submittedName>
</protein>
<dbReference type="PANTHER" id="PTHR11685">
    <property type="entry name" value="RBR FAMILY RING FINGER AND IBR DOMAIN-CONTAINING"/>
    <property type="match status" value="1"/>
</dbReference>
<keyword evidence="1" id="KW-0479">Metal-binding</keyword>
<dbReference type="Gene3D" id="1.20.120.1750">
    <property type="match status" value="1"/>
</dbReference>
<dbReference type="PROSITE" id="PS00518">
    <property type="entry name" value="ZF_RING_1"/>
    <property type="match status" value="1"/>
</dbReference>
<accession>A0A4U7B3J6</accession>
<feature type="region of interest" description="Disordered" evidence="5">
    <location>
        <begin position="70"/>
        <end position="120"/>
    </location>
</feature>
<feature type="compositionally biased region" description="Basic and acidic residues" evidence="5">
    <location>
        <begin position="252"/>
        <end position="261"/>
    </location>
</feature>
<gene>
    <name evidence="7" type="ORF">C1H76_5128</name>
</gene>
<dbReference type="InterPro" id="IPR017907">
    <property type="entry name" value="Znf_RING_CS"/>
</dbReference>
<dbReference type="EMBL" id="PTQR01000064">
    <property type="protein sequence ID" value="TKX22674.1"/>
    <property type="molecule type" value="Genomic_DNA"/>
</dbReference>
<keyword evidence="2" id="KW-0863">Zinc-finger</keyword>
<evidence type="ECO:0000313" key="7">
    <source>
        <dbReference type="EMBL" id="TKX22674.1"/>
    </source>
</evidence>
<dbReference type="InterPro" id="IPR031127">
    <property type="entry name" value="E3_UB_ligase_RBR"/>
</dbReference>
<dbReference type="GO" id="GO:0008270">
    <property type="term" value="F:zinc ion binding"/>
    <property type="evidence" value="ECO:0007669"/>
    <property type="project" value="UniProtKB-KW"/>
</dbReference>
<name>A0A4U7B3J6_9PEZI</name>
<dbReference type="Proteomes" id="UP000308133">
    <property type="component" value="Unassembled WGS sequence"/>
</dbReference>
<feature type="compositionally biased region" description="Basic and acidic residues" evidence="5">
    <location>
        <begin position="70"/>
        <end position="79"/>
    </location>
</feature>
<evidence type="ECO:0000256" key="2">
    <source>
        <dbReference type="ARBA" id="ARBA00022771"/>
    </source>
</evidence>
<proteinExistence type="predicted"/>
<dbReference type="Pfam" id="PF01485">
    <property type="entry name" value="IBR"/>
    <property type="match status" value="1"/>
</dbReference>
<keyword evidence="3" id="KW-0833">Ubl conjugation pathway</keyword>
<reference evidence="7 8" key="1">
    <citation type="submission" date="2018-02" db="EMBL/GenBank/DDBJ databases">
        <title>Draft genome sequences of Elsinoe sp., causing black scab on jojoba.</title>
        <authorList>
            <person name="Stodart B."/>
            <person name="Jeffress S."/>
            <person name="Ash G."/>
            <person name="Arun Chinnappa K."/>
        </authorList>
    </citation>
    <scope>NUCLEOTIDE SEQUENCE [LARGE SCALE GENOMIC DNA]</scope>
    <source>
        <strain evidence="7 8">Hillstone_2</strain>
    </source>
</reference>
<dbReference type="InterPro" id="IPR002867">
    <property type="entry name" value="IBR_dom"/>
</dbReference>